<dbReference type="PROSITE" id="PS50893">
    <property type="entry name" value="ABC_TRANSPORTER_2"/>
    <property type="match status" value="2"/>
</dbReference>
<dbReference type="InterPro" id="IPR027417">
    <property type="entry name" value="P-loop_NTPase"/>
</dbReference>
<keyword evidence="6 10" id="KW-0067">ATP-binding</keyword>
<dbReference type="AlphaFoldDB" id="A0A269TIM3"/>
<dbReference type="SUPFAM" id="SSF52540">
    <property type="entry name" value="P-loop containing nucleoside triphosphate hydrolases"/>
    <property type="match status" value="2"/>
</dbReference>
<dbReference type="PANTHER" id="PTHR43790">
    <property type="entry name" value="CARBOHYDRATE TRANSPORT ATP-BINDING PROTEIN MG119-RELATED"/>
    <property type="match status" value="1"/>
</dbReference>
<dbReference type="PANTHER" id="PTHR43790:SF1">
    <property type="entry name" value="XYLOSE IMPORT ATP-BINDING PROTEIN XYLG"/>
    <property type="match status" value="1"/>
</dbReference>
<comment type="caution">
    <text evidence="10">The sequence shown here is derived from an EMBL/GenBank/DDBJ whole genome shotgun (WGS) entry which is preliminary data.</text>
</comment>
<dbReference type="Pfam" id="PF00005">
    <property type="entry name" value="ABC_tran"/>
    <property type="match status" value="2"/>
</dbReference>
<name>A0A269TIM3_9BACT</name>
<evidence type="ECO:0000256" key="5">
    <source>
        <dbReference type="ARBA" id="ARBA00022741"/>
    </source>
</evidence>
<dbReference type="InterPro" id="IPR050107">
    <property type="entry name" value="ABC_carbohydrate_import_ATPase"/>
</dbReference>
<dbReference type="InterPro" id="IPR003593">
    <property type="entry name" value="AAA+_ATPase"/>
</dbReference>
<protein>
    <submittedName>
        <fullName evidence="10">ABC transporter ATP-binding protein</fullName>
    </submittedName>
</protein>
<reference evidence="11" key="1">
    <citation type="submission" date="2017-08" db="EMBL/GenBank/DDBJ databases">
        <authorList>
            <person name="Alvarez-Ponce D."/>
            <person name="Weitzman C.L."/>
            <person name="Tillett R.L."/>
            <person name="Sandmeier F.C."/>
            <person name="Tracy C.R."/>
        </authorList>
    </citation>
    <scope>NUCLEOTIDE SEQUENCE [LARGE SCALE GENOMIC DNA]</scope>
    <source>
        <strain evidence="11">723</strain>
    </source>
</reference>
<keyword evidence="3" id="KW-0762">Sugar transport</keyword>
<dbReference type="GO" id="GO:0016887">
    <property type="term" value="F:ATP hydrolysis activity"/>
    <property type="evidence" value="ECO:0007669"/>
    <property type="project" value="InterPro"/>
</dbReference>
<dbReference type="InterPro" id="IPR003439">
    <property type="entry name" value="ABC_transporter-like_ATP-bd"/>
</dbReference>
<sequence length="535" mass="59690">MQTNINQPAPKPKAKSKSEFILKLDKITKKYPGVTALSDVSFSVRRGKILSLIGENGAGKSTLLKVISGVIPHTSHEGTVYFDGEKAKFQSISDSESKGIAIIHQELSISPFLPIYENVFMGHYRKKFGVLKWTEMIKESKKWLDLVGLTNVNVEDIAGNLSVAQQQLIEIAKALSQESKLLILDEPTSSLNDKESFKLLDLMKKLRDDHDITSIFVSHKLKEVEYVADDIVVIRDGKFISSYNNEETKITEQQLIKDIVGRALEAKFPPKPENRKIGEETLRVENFRVQHPKFSDVYVVKNGYFNVKAGEIVGLSGLVGSGRSELALSVFGKQFGTIESGEIYVNKKRVNIKRPLEAIKMGLMYASEDRKLTGLIQMFTIDNNIGSASLHLYTKASVLQHNRLVKNSMELKEKLKIKVPDIQYNVETLSGGNQQKVVIAKALTTKFQTLIIDEPTKGIDVGSKYEIYKIIFDLAAAGKSVIVISSELEELIGLTDRIFVMDGGYVKGEIKTSEATQEKIFEISVGKVKENVKTK</sequence>
<feature type="domain" description="ABC transporter" evidence="9">
    <location>
        <begin position="282"/>
        <end position="528"/>
    </location>
</feature>
<accession>A0A269TIM3</accession>
<dbReference type="RefSeq" id="WP_095334838.1">
    <property type="nucleotide sequence ID" value="NZ_NQNY01000007.1"/>
</dbReference>
<dbReference type="OrthoDB" id="9771863at2"/>
<evidence type="ECO:0000313" key="10">
    <source>
        <dbReference type="EMBL" id="PAK21333.1"/>
    </source>
</evidence>
<dbReference type="Proteomes" id="UP000216943">
    <property type="component" value="Unassembled WGS sequence"/>
</dbReference>
<evidence type="ECO:0000256" key="8">
    <source>
        <dbReference type="ARBA" id="ARBA00023136"/>
    </source>
</evidence>
<evidence type="ECO:0000313" key="11">
    <source>
        <dbReference type="Proteomes" id="UP000216943"/>
    </source>
</evidence>
<evidence type="ECO:0000259" key="9">
    <source>
        <dbReference type="PROSITE" id="PS50893"/>
    </source>
</evidence>
<keyword evidence="4" id="KW-0677">Repeat</keyword>
<feature type="domain" description="ABC transporter" evidence="9">
    <location>
        <begin position="22"/>
        <end position="261"/>
    </location>
</feature>
<evidence type="ECO:0000256" key="7">
    <source>
        <dbReference type="ARBA" id="ARBA00022967"/>
    </source>
</evidence>
<evidence type="ECO:0000256" key="4">
    <source>
        <dbReference type="ARBA" id="ARBA00022737"/>
    </source>
</evidence>
<dbReference type="GO" id="GO:0005524">
    <property type="term" value="F:ATP binding"/>
    <property type="evidence" value="ECO:0007669"/>
    <property type="project" value="UniProtKB-KW"/>
</dbReference>
<organism evidence="10 11">
    <name type="scientific">Mycoplasmopsis agassizii</name>
    <dbReference type="NCBI Taxonomy" id="33922"/>
    <lineage>
        <taxon>Bacteria</taxon>
        <taxon>Bacillati</taxon>
        <taxon>Mycoplasmatota</taxon>
        <taxon>Mycoplasmoidales</taxon>
        <taxon>Metamycoplasmataceae</taxon>
        <taxon>Mycoplasmopsis</taxon>
    </lineage>
</organism>
<keyword evidence="2" id="KW-1003">Cell membrane</keyword>
<dbReference type="SMART" id="SM00382">
    <property type="entry name" value="AAA"/>
    <property type="match status" value="2"/>
</dbReference>
<evidence type="ECO:0000256" key="6">
    <source>
        <dbReference type="ARBA" id="ARBA00022840"/>
    </source>
</evidence>
<evidence type="ECO:0000256" key="2">
    <source>
        <dbReference type="ARBA" id="ARBA00022475"/>
    </source>
</evidence>
<dbReference type="InterPro" id="IPR017871">
    <property type="entry name" value="ABC_transporter-like_CS"/>
</dbReference>
<keyword evidence="1" id="KW-0813">Transport</keyword>
<keyword evidence="7" id="KW-1278">Translocase</keyword>
<dbReference type="CDD" id="cd03215">
    <property type="entry name" value="ABC_Carb_Monos_II"/>
    <property type="match status" value="1"/>
</dbReference>
<dbReference type="EMBL" id="NQNY01000007">
    <property type="protein sequence ID" value="PAK21333.1"/>
    <property type="molecule type" value="Genomic_DNA"/>
</dbReference>
<keyword evidence="8" id="KW-0472">Membrane</keyword>
<dbReference type="CDD" id="cd03216">
    <property type="entry name" value="ABC_Carb_Monos_I"/>
    <property type="match status" value="1"/>
</dbReference>
<evidence type="ECO:0000256" key="3">
    <source>
        <dbReference type="ARBA" id="ARBA00022597"/>
    </source>
</evidence>
<dbReference type="PROSITE" id="PS00211">
    <property type="entry name" value="ABC_TRANSPORTER_1"/>
    <property type="match status" value="1"/>
</dbReference>
<dbReference type="Gene3D" id="3.40.50.300">
    <property type="entry name" value="P-loop containing nucleotide triphosphate hydrolases"/>
    <property type="match status" value="2"/>
</dbReference>
<evidence type="ECO:0000256" key="1">
    <source>
        <dbReference type="ARBA" id="ARBA00022448"/>
    </source>
</evidence>
<keyword evidence="5" id="KW-0547">Nucleotide-binding</keyword>
<proteinExistence type="predicted"/>
<gene>
    <name evidence="10" type="ORF">CJJ23_02760</name>
</gene>